<feature type="transmembrane region" description="Helical" evidence="1">
    <location>
        <begin position="91"/>
        <end position="111"/>
    </location>
</feature>
<comment type="caution">
    <text evidence="2">The sequence shown here is derived from an EMBL/GenBank/DDBJ whole genome shotgun (WGS) entry which is preliminary data.</text>
</comment>
<keyword evidence="1" id="KW-1133">Transmembrane helix</keyword>
<dbReference type="AlphaFoldDB" id="A0A177KDU1"/>
<gene>
    <name evidence="2" type="ORF">AYL44_04800</name>
</gene>
<dbReference type="Proteomes" id="UP000076998">
    <property type="component" value="Unassembled WGS sequence"/>
</dbReference>
<reference evidence="2 3" key="1">
    <citation type="submission" date="2016-02" db="EMBL/GenBank/DDBJ databases">
        <authorList>
            <person name="Wen L."/>
            <person name="He K."/>
            <person name="Yang H."/>
        </authorList>
    </citation>
    <scope>NUCLEOTIDE SEQUENCE [LARGE SCALE GENOMIC DNA]</scope>
    <source>
        <strain evidence="2 3">CD11_3</strain>
    </source>
</reference>
<evidence type="ECO:0000256" key="1">
    <source>
        <dbReference type="SAM" id="Phobius"/>
    </source>
</evidence>
<name>A0A177KDU1_9MICO</name>
<sequence length="172" mass="17557">MTPVRTTIVVSGTVLVVLYAQLMYVVTQILTPLSTVPGRTLGQIAVAAEAVGEPVFTPHAVALPLIGVALAAAVLVAAIMFPVFRTEWVALAYLALLVCGLPAYLGVAFGVGMSLGDLGDVLPIDGSDSEVGLVLMSTSFVACFLAIGVGAGILVHRAGRGVGKLAAFRPAR</sequence>
<dbReference type="RefSeq" id="WP_064002076.1">
    <property type="nucleotide sequence ID" value="NZ_LSTV01000001.1"/>
</dbReference>
<organism evidence="2 3">
    <name type="scientific">Microbacterium oleivorans</name>
    <dbReference type="NCBI Taxonomy" id="273677"/>
    <lineage>
        <taxon>Bacteria</taxon>
        <taxon>Bacillati</taxon>
        <taxon>Actinomycetota</taxon>
        <taxon>Actinomycetes</taxon>
        <taxon>Micrococcales</taxon>
        <taxon>Microbacteriaceae</taxon>
        <taxon>Microbacterium</taxon>
    </lineage>
</organism>
<proteinExistence type="predicted"/>
<feature type="transmembrane region" description="Helical" evidence="1">
    <location>
        <begin position="61"/>
        <end position="84"/>
    </location>
</feature>
<accession>A0A177KDU1</accession>
<dbReference type="EMBL" id="LSTV01000001">
    <property type="protein sequence ID" value="OAH51568.1"/>
    <property type="molecule type" value="Genomic_DNA"/>
</dbReference>
<keyword evidence="1" id="KW-0812">Transmembrane</keyword>
<protein>
    <submittedName>
        <fullName evidence="2">Uncharacterized protein</fullName>
    </submittedName>
</protein>
<feature type="transmembrane region" description="Helical" evidence="1">
    <location>
        <begin position="131"/>
        <end position="155"/>
    </location>
</feature>
<feature type="transmembrane region" description="Helical" evidence="1">
    <location>
        <begin position="7"/>
        <end position="26"/>
    </location>
</feature>
<evidence type="ECO:0000313" key="2">
    <source>
        <dbReference type="EMBL" id="OAH51568.1"/>
    </source>
</evidence>
<keyword evidence="1" id="KW-0472">Membrane</keyword>
<evidence type="ECO:0000313" key="3">
    <source>
        <dbReference type="Proteomes" id="UP000076998"/>
    </source>
</evidence>